<evidence type="ECO:0000256" key="5">
    <source>
        <dbReference type="ARBA" id="ARBA00023040"/>
    </source>
</evidence>
<keyword evidence="7" id="KW-0675">Receptor</keyword>
<dbReference type="Proteomes" id="UP000001593">
    <property type="component" value="Unassembled WGS sequence"/>
</dbReference>
<name>A7RM14_NEMVE</name>
<comment type="subcellular location">
    <subcellularLocation>
        <location evidence="1">Cell membrane</location>
        <topology evidence="1">Multi-pass membrane protein</topology>
    </subcellularLocation>
</comment>
<dbReference type="InterPro" id="IPR017452">
    <property type="entry name" value="GPCR_Rhodpsn_7TM"/>
</dbReference>
<dbReference type="EMBL" id="DS469519">
    <property type="protein sequence ID" value="EDO47426.1"/>
    <property type="molecule type" value="Genomic_DNA"/>
</dbReference>
<dbReference type="GO" id="GO:0007186">
    <property type="term" value="P:G protein-coupled receptor signaling pathway"/>
    <property type="evidence" value="ECO:0000318"/>
    <property type="project" value="GO_Central"/>
</dbReference>
<keyword evidence="6 10" id="KW-0472">Membrane</keyword>
<evidence type="ECO:0000256" key="7">
    <source>
        <dbReference type="ARBA" id="ARBA00023170"/>
    </source>
</evidence>
<dbReference type="InterPro" id="IPR000276">
    <property type="entry name" value="GPCR_Rhodpsn"/>
</dbReference>
<keyword evidence="5" id="KW-0297">G-protein coupled receptor</keyword>
<reference evidence="12 13" key="1">
    <citation type="journal article" date="2007" name="Science">
        <title>Sea anemone genome reveals ancestral eumetazoan gene repertoire and genomic organization.</title>
        <authorList>
            <person name="Putnam N.H."/>
            <person name="Srivastava M."/>
            <person name="Hellsten U."/>
            <person name="Dirks B."/>
            <person name="Chapman J."/>
            <person name="Salamov A."/>
            <person name="Terry A."/>
            <person name="Shapiro H."/>
            <person name="Lindquist E."/>
            <person name="Kapitonov V.V."/>
            <person name="Jurka J."/>
            <person name="Genikhovich G."/>
            <person name="Grigoriev I.V."/>
            <person name="Lucas S.M."/>
            <person name="Steele R.E."/>
            <person name="Finnerty J.R."/>
            <person name="Technau U."/>
            <person name="Martindale M.Q."/>
            <person name="Rokhsar D.S."/>
        </authorList>
    </citation>
    <scope>NUCLEOTIDE SEQUENCE [LARGE SCALE GENOMIC DNA]</scope>
    <source>
        <strain evidence="13">CH2 X CH6</strain>
    </source>
</reference>
<dbReference type="SUPFAM" id="SSF81321">
    <property type="entry name" value="Family A G protein-coupled receptor-like"/>
    <property type="match status" value="1"/>
</dbReference>
<dbReference type="HOGENOM" id="CLU_009579_14_0_1"/>
<organism evidence="12 13">
    <name type="scientific">Nematostella vectensis</name>
    <name type="common">Starlet sea anemone</name>
    <dbReference type="NCBI Taxonomy" id="45351"/>
    <lineage>
        <taxon>Eukaryota</taxon>
        <taxon>Metazoa</taxon>
        <taxon>Cnidaria</taxon>
        <taxon>Anthozoa</taxon>
        <taxon>Hexacorallia</taxon>
        <taxon>Actiniaria</taxon>
        <taxon>Edwardsiidae</taxon>
        <taxon>Nematostella</taxon>
    </lineage>
</organism>
<evidence type="ECO:0000256" key="2">
    <source>
        <dbReference type="ARBA" id="ARBA00022475"/>
    </source>
</evidence>
<evidence type="ECO:0000256" key="4">
    <source>
        <dbReference type="ARBA" id="ARBA00022989"/>
    </source>
</evidence>
<feature type="transmembrane region" description="Helical" evidence="10">
    <location>
        <begin position="127"/>
        <end position="148"/>
    </location>
</feature>
<feature type="transmembrane region" description="Helical" evidence="10">
    <location>
        <begin position="201"/>
        <end position="220"/>
    </location>
</feature>
<keyword evidence="2" id="KW-1003">Cell membrane</keyword>
<evidence type="ECO:0000313" key="13">
    <source>
        <dbReference type="Proteomes" id="UP000001593"/>
    </source>
</evidence>
<keyword evidence="4 10" id="KW-1133">Transmembrane helix</keyword>
<dbReference type="PhylomeDB" id="A7RM14"/>
<sequence>MAKANNNYLMYTTTINPPITNATVGRDEIDSETQAVMEIYYRTELASAITLVILAAITVPTNILLLSSIWRDPLKCFNKPTTPLVVGLAVADLLTGLTTEPFFAVYYVERYTTKRHIRQGILVLYQIGQFVSTVAISSSFLIVLVLSWSQCVAITYPHRYKQWISRPRITICVVVIWLYFSVFSVLHFVNIDQNTFLKADLALHPTLITIILFITLAFLFRSFSKQVRRKKISRGLSNERFPNKRQTENIERQFTIVTLYLAGILLASALPHVIVQYVWLYGLNTFSLRDQFYIFIVMRVRDLLLFVKVALDAFIYAWRLPMYRRALQKTMSTEGIKRRWATMAEQQKTYDDGRTTREETSCAQLVSKSNTGDKVRETLDDIMKRSFSQGVGSPESYLRVLLNGILSRLYVRRKSLDN</sequence>
<feature type="transmembrane region" description="Helical" evidence="10">
    <location>
        <begin position="82"/>
        <end position="107"/>
    </location>
</feature>
<feature type="transmembrane region" description="Helical" evidence="10">
    <location>
        <begin position="45"/>
        <end position="70"/>
    </location>
</feature>
<keyword evidence="8" id="KW-0325">Glycoprotein</keyword>
<evidence type="ECO:0000259" key="11">
    <source>
        <dbReference type="PROSITE" id="PS50262"/>
    </source>
</evidence>
<evidence type="ECO:0000313" key="12">
    <source>
        <dbReference type="EMBL" id="EDO47426.1"/>
    </source>
</evidence>
<dbReference type="InParanoid" id="A7RM14"/>
<evidence type="ECO:0000256" key="6">
    <source>
        <dbReference type="ARBA" id="ARBA00023136"/>
    </source>
</evidence>
<proteinExistence type="predicted"/>
<keyword evidence="3 10" id="KW-0812">Transmembrane</keyword>
<dbReference type="PANTHER" id="PTHR24246">
    <property type="entry name" value="OLFACTORY RECEPTOR AND ADENOSINE RECEPTOR"/>
    <property type="match status" value="1"/>
</dbReference>
<protein>
    <recommendedName>
        <fullName evidence="11">G-protein coupled receptors family 1 profile domain-containing protein</fullName>
    </recommendedName>
</protein>
<accession>A7RM14</accession>
<dbReference type="PRINTS" id="PR00237">
    <property type="entry name" value="GPCRRHODOPSN"/>
</dbReference>
<dbReference type="GO" id="GO:0001609">
    <property type="term" value="F:G protein-coupled adenosine receptor activity"/>
    <property type="evidence" value="ECO:0000318"/>
    <property type="project" value="GO_Central"/>
</dbReference>
<dbReference type="Gene3D" id="1.20.1070.10">
    <property type="entry name" value="Rhodopsin 7-helix transmembrane proteins"/>
    <property type="match status" value="1"/>
</dbReference>
<dbReference type="PROSITE" id="PS50262">
    <property type="entry name" value="G_PROTEIN_RECEP_F1_2"/>
    <property type="match status" value="1"/>
</dbReference>
<dbReference type="CDD" id="cd00637">
    <property type="entry name" value="7tm_classA_rhodopsin-like"/>
    <property type="match status" value="1"/>
</dbReference>
<dbReference type="AlphaFoldDB" id="A7RM14"/>
<feature type="transmembrane region" description="Helical" evidence="10">
    <location>
        <begin position="254"/>
        <end position="280"/>
    </location>
</feature>
<keyword evidence="13" id="KW-1185">Reference proteome</keyword>
<evidence type="ECO:0000256" key="3">
    <source>
        <dbReference type="ARBA" id="ARBA00022692"/>
    </source>
</evidence>
<feature type="transmembrane region" description="Helical" evidence="10">
    <location>
        <begin position="169"/>
        <end position="189"/>
    </location>
</feature>
<evidence type="ECO:0000256" key="9">
    <source>
        <dbReference type="ARBA" id="ARBA00023224"/>
    </source>
</evidence>
<dbReference type="PANTHER" id="PTHR24246:SF27">
    <property type="entry name" value="ADENOSINE RECEPTOR, ISOFORM A"/>
    <property type="match status" value="1"/>
</dbReference>
<dbReference type="Pfam" id="PF00001">
    <property type="entry name" value="7tm_1"/>
    <property type="match status" value="1"/>
</dbReference>
<dbReference type="OMA" id="PLKCFNK"/>
<feature type="transmembrane region" description="Helical" evidence="10">
    <location>
        <begin position="292"/>
        <end position="318"/>
    </location>
</feature>
<keyword evidence="9" id="KW-0807">Transducer</keyword>
<evidence type="ECO:0000256" key="1">
    <source>
        <dbReference type="ARBA" id="ARBA00004651"/>
    </source>
</evidence>
<evidence type="ECO:0000256" key="10">
    <source>
        <dbReference type="SAM" id="Phobius"/>
    </source>
</evidence>
<gene>
    <name evidence="12" type="ORF">NEMVEDRAFT_v1g199087</name>
</gene>
<evidence type="ECO:0000256" key="8">
    <source>
        <dbReference type="ARBA" id="ARBA00023180"/>
    </source>
</evidence>
<dbReference type="GO" id="GO:0005886">
    <property type="term" value="C:plasma membrane"/>
    <property type="evidence" value="ECO:0000318"/>
    <property type="project" value="GO_Central"/>
</dbReference>
<feature type="domain" description="G-protein coupled receptors family 1 profile" evidence="11">
    <location>
        <begin position="61"/>
        <end position="316"/>
    </location>
</feature>